<evidence type="ECO:0000313" key="7">
    <source>
        <dbReference type="EMBL" id="MSS43284.1"/>
    </source>
</evidence>
<dbReference type="OrthoDB" id="1707517at2"/>
<keyword evidence="3 6" id="KW-0812">Transmembrane</keyword>
<proteinExistence type="predicted"/>
<keyword evidence="5 6" id="KW-0472">Membrane</keyword>
<comment type="subcellular location">
    <subcellularLocation>
        <location evidence="1">Cell membrane</location>
        <topology evidence="1">Multi-pass membrane protein</topology>
    </subcellularLocation>
</comment>
<evidence type="ECO:0000256" key="4">
    <source>
        <dbReference type="ARBA" id="ARBA00022989"/>
    </source>
</evidence>
<dbReference type="Proteomes" id="UP000462760">
    <property type="component" value="Unassembled WGS sequence"/>
</dbReference>
<accession>A0A844FH26</accession>
<organism evidence="7 8">
    <name type="scientific">Anaerosalibacter bizertensis</name>
    <dbReference type="NCBI Taxonomy" id="932217"/>
    <lineage>
        <taxon>Bacteria</taxon>
        <taxon>Bacillati</taxon>
        <taxon>Bacillota</taxon>
        <taxon>Tissierellia</taxon>
        <taxon>Tissierellales</taxon>
        <taxon>Sporanaerobacteraceae</taxon>
        <taxon>Anaerosalibacter</taxon>
    </lineage>
</organism>
<sequence length="128" mass="14616">MLRDEKIRTIIKRAIALSLFIVGILLIVMENGKFYALGMFFGSSISVLSFILMAFSIKRSVQMDPKRAYGYSVKNYFIRYFIYAVVLTIAALADYLSFVTTALGLFIIKFVILSSAIYDTIKRKVRKN</sequence>
<comment type="caution">
    <text evidence="7">The sequence shown here is derived from an EMBL/GenBank/DDBJ whole genome shotgun (WGS) entry which is preliminary data.</text>
</comment>
<dbReference type="EMBL" id="VULR01000007">
    <property type="protein sequence ID" value="MSS43284.1"/>
    <property type="molecule type" value="Genomic_DNA"/>
</dbReference>
<evidence type="ECO:0000313" key="8">
    <source>
        <dbReference type="Proteomes" id="UP000462760"/>
    </source>
</evidence>
<dbReference type="Pfam" id="PF03899">
    <property type="entry name" value="ATP-synt_I"/>
    <property type="match status" value="1"/>
</dbReference>
<name>A0A844FH26_9FIRM</name>
<keyword evidence="4 6" id="KW-1133">Transmembrane helix</keyword>
<reference evidence="7 8" key="1">
    <citation type="submission" date="2019-08" db="EMBL/GenBank/DDBJ databases">
        <title>In-depth cultivation of the pig gut microbiome towards novel bacterial diversity and tailored functional studies.</title>
        <authorList>
            <person name="Wylensek D."/>
            <person name="Hitch T.C.A."/>
            <person name="Clavel T."/>
        </authorList>
    </citation>
    <scope>NUCLEOTIDE SEQUENCE [LARGE SCALE GENOMIC DNA]</scope>
    <source>
        <strain evidence="7 8">Med78-601-WT-4W-RMD-3</strain>
    </source>
</reference>
<feature type="transmembrane region" description="Helical" evidence="6">
    <location>
        <begin position="34"/>
        <end position="55"/>
    </location>
</feature>
<evidence type="ECO:0000256" key="3">
    <source>
        <dbReference type="ARBA" id="ARBA00022692"/>
    </source>
</evidence>
<feature type="transmembrane region" description="Helical" evidence="6">
    <location>
        <begin position="10"/>
        <end position="28"/>
    </location>
</feature>
<keyword evidence="2" id="KW-1003">Cell membrane</keyword>
<feature type="transmembrane region" description="Helical" evidence="6">
    <location>
        <begin position="76"/>
        <end position="93"/>
    </location>
</feature>
<protein>
    <submittedName>
        <fullName evidence="7">ATP synthase subunit I</fullName>
    </submittedName>
</protein>
<evidence type="ECO:0000256" key="6">
    <source>
        <dbReference type="SAM" id="Phobius"/>
    </source>
</evidence>
<dbReference type="GO" id="GO:0005886">
    <property type="term" value="C:plasma membrane"/>
    <property type="evidence" value="ECO:0007669"/>
    <property type="project" value="UniProtKB-SubCell"/>
</dbReference>
<dbReference type="InterPro" id="IPR005598">
    <property type="entry name" value="ATP_synth_I"/>
</dbReference>
<dbReference type="RefSeq" id="WP_154483971.1">
    <property type="nucleotide sequence ID" value="NZ_VULR01000007.1"/>
</dbReference>
<evidence type="ECO:0000256" key="2">
    <source>
        <dbReference type="ARBA" id="ARBA00022475"/>
    </source>
</evidence>
<dbReference type="AlphaFoldDB" id="A0A844FH26"/>
<evidence type="ECO:0000256" key="5">
    <source>
        <dbReference type="ARBA" id="ARBA00023136"/>
    </source>
</evidence>
<gene>
    <name evidence="7" type="ORF">FYJ27_05995</name>
</gene>
<feature type="transmembrane region" description="Helical" evidence="6">
    <location>
        <begin position="99"/>
        <end position="118"/>
    </location>
</feature>
<evidence type="ECO:0000256" key="1">
    <source>
        <dbReference type="ARBA" id="ARBA00004651"/>
    </source>
</evidence>